<dbReference type="GO" id="GO:0140078">
    <property type="term" value="F:class I DNA-(apurinic or apyrimidinic site) endonuclease activity"/>
    <property type="evidence" value="ECO:0007669"/>
    <property type="project" value="UniProtKB-EC"/>
</dbReference>
<evidence type="ECO:0000256" key="25">
    <source>
        <dbReference type="RuleBase" id="RU366014"/>
    </source>
</evidence>
<evidence type="ECO:0000256" key="19">
    <source>
        <dbReference type="ARBA" id="ARBA00023242"/>
    </source>
</evidence>
<keyword evidence="14 25" id="KW-0239">DNA-directed DNA polymerase</keyword>
<dbReference type="InterPro" id="IPR043519">
    <property type="entry name" value="NT_sf"/>
</dbReference>
<dbReference type="Pfam" id="PF14792">
    <property type="entry name" value="DNA_pol_B_palm"/>
    <property type="match status" value="1"/>
</dbReference>
<dbReference type="InterPro" id="IPR022312">
    <property type="entry name" value="DNA_pol_X"/>
</dbReference>
<dbReference type="Gene3D" id="3.30.210.10">
    <property type="entry name" value="DNA polymerase, thumb domain"/>
    <property type="match status" value="1"/>
</dbReference>
<evidence type="ECO:0000256" key="10">
    <source>
        <dbReference type="ARBA" id="ARBA00022723"/>
    </source>
</evidence>
<evidence type="ECO:0000313" key="28">
    <source>
        <dbReference type="EMBL" id="ACO12660.1"/>
    </source>
</evidence>
<dbReference type="InterPro" id="IPR029398">
    <property type="entry name" value="PolB_thumb"/>
</dbReference>
<evidence type="ECO:0000256" key="24">
    <source>
        <dbReference type="PIRSR" id="PIRSR622312-50"/>
    </source>
</evidence>
<dbReference type="OrthoDB" id="205514at2759"/>
<keyword evidence="4" id="KW-0488">Methylation</keyword>
<dbReference type="SUPFAM" id="SSF81585">
    <property type="entry name" value="PsbU/PolX domain-like"/>
    <property type="match status" value="1"/>
</dbReference>
<dbReference type="PRINTS" id="PR00869">
    <property type="entry name" value="DNAPOLX"/>
</dbReference>
<evidence type="ECO:0000256" key="13">
    <source>
        <dbReference type="ARBA" id="ARBA00022843"/>
    </source>
</evidence>
<dbReference type="AlphaFoldDB" id="C1BUF7"/>
<keyword evidence="19 25" id="KW-0539">Nucleus</keyword>
<evidence type="ECO:0000256" key="1">
    <source>
        <dbReference type="ARBA" id="ARBA00001946"/>
    </source>
</evidence>
<dbReference type="GO" id="GO:0051575">
    <property type="term" value="F:5'-deoxyribose-5-phosphate lyase activity"/>
    <property type="evidence" value="ECO:0007669"/>
    <property type="project" value="RHEA"/>
</dbReference>
<dbReference type="InterPro" id="IPR010996">
    <property type="entry name" value="HHH_MUS81"/>
</dbReference>
<dbReference type="PANTHER" id="PTHR11276">
    <property type="entry name" value="DNA POLYMERASE TYPE-X FAMILY MEMBER"/>
    <property type="match status" value="1"/>
</dbReference>
<evidence type="ECO:0000256" key="14">
    <source>
        <dbReference type="ARBA" id="ARBA00022932"/>
    </source>
</evidence>
<keyword evidence="15" id="KW-0915">Sodium</keyword>
<name>C1BUF7_LEPSM</name>
<keyword evidence="16" id="KW-0238">DNA-binding</keyword>
<evidence type="ECO:0000256" key="4">
    <source>
        <dbReference type="ARBA" id="ARBA00022481"/>
    </source>
</evidence>
<evidence type="ECO:0000256" key="8">
    <source>
        <dbReference type="ARBA" id="ARBA00022695"/>
    </source>
</evidence>
<evidence type="ECO:0000256" key="16">
    <source>
        <dbReference type="ARBA" id="ARBA00023125"/>
    </source>
</evidence>
<comment type="function">
    <text evidence="25">DNA polymerase that functions in several pathways of DNA repair. Involved in base excision repair (BER) responsible for repair of lesions that give rise to abasic (AP) sites in DNA. Also contributes to DNA double-strand break repair by non-homologous end joining and homologous recombination. Has both template-dependent and template-independent (terminal transferase) DNA polymerase activities. Has also a 5'-deoxyribose-5-phosphate lyase (dRP lyase) activity.</text>
</comment>
<dbReference type="GO" id="GO:0003887">
    <property type="term" value="F:DNA-directed DNA polymerase activity"/>
    <property type="evidence" value="ECO:0007669"/>
    <property type="project" value="UniProtKB-UniRule"/>
</dbReference>
<comment type="similarity">
    <text evidence="25">Belongs to the DNA polymerase type-X family.</text>
</comment>
<comment type="catalytic activity">
    <reaction evidence="21">
        <text>a 5'-end 2'-deoxyribose-2'-deoxyribonucleotide-DNA = (2E,4S)-4-hydroxypenten-2-al-5-phosphate + a 5'-end 5'-phospho-2'-deoxyribonucleoside-DNA + H(+)</text>
        <dbReference type="Rhea" id="RHEA:76255"/>
        <dbReference type="Rhea" id="RHEA-COMP:13180"/>
        <dbReference type="Rhea" id="RHEA-COMP:18657"/>
        <dbReference type="ChEBI" id="CHEBI:15378"/>
        <dbReference type="ChEBI" id="CHEBI:136412"/>
        <dbReference type="ChEBI" id="CHEBI:195194"/>
        <dbReference type="ChEBI" id="CHEBI:195195"/>
    </reaction>
</comment>
<dbReference type="PANTHER" id="PTHR11276:SF42">
    <property type="entry name" value="DNA POLYMERASE BETA"/>
    <property type="match status" value="1"/>
</dbReference>
<dbReference type="InterPro" id="IPR002054">
    <property type="entry name" value="DNA-dir_DNA_pol_X"/>
</dbReference>
<organism evidence="28">
    <name type="scientific">Lepeophtheirus salmonis</name>
    <name type="common">Salmon louse</name>
    <name type="synonym">Caligus salmonis</name>
    <dbReference type="NCBI Taxonomy" id="72036"/>
    <lineage>
        <taxon>Eukaryota</taxon>
        <taxon>Metazoa</taxon>
        <taxon>Ecdysozoa</taxon>
        <taxon>Arthropoda</taxon>
        <taxon>Crustacea</taxon>
        <taxon>Multicrustacea</taxon>
        <taxon>Hexanauplia</taxon>
        <taxon>Copepoda</taxon>
        <taxon>Siphonostomatoida</taxon>
        <taxon>Caligidae</taxon>
        <taxon>Lepeophtheirus</taxon>
    </lineage>
</organism>
<evidence type="ECO:0000256" key="5">
    <source>
        <dbReference type="ARBA" id="ARBA00022490"/>
    </source>
</evidence>
<dbReference type="InterPro" id="IPR003583">
    <property type="entry name" value="Hlx-hairpin-Hlx_DNA-bd_motif"/>
</dbReference>
<comment type="function">
    <text evidence="22">Repair polymerase that plays a key role in base-excision repair. During this process, the damaged base is excised by specific DNA glycosylases, the DNA backbone is nicked at the abasic site by an apurinic/apyrimidic (AP) endonuclease, and POLB removes 5'-deoxyribose-phosphate from the preincised AP site acting as a 5'-deoxyribose-phosphate lyase (5'-dRP lyase); through its DNA polymerase activity, it adds one nucleotide to the 3' end of the arising single-nucleotide gap. Conducts 'gap-filling' DNA synthesis in a stepwise distributive fashion rather than in a processive fashion as for other DNA polymerases. It is also able to cleave sugar-phosphate bonds 3' to an intact AP site, acting as an AP lyase.</text>
</comment>
<comment type="cofactor">
    <cofactor evidence="1">
        <name>Mg(2+)</name>
        <dbReference type="ChEBI" id="CHEBI:18420"/>
    </cofactor>
</comment>
<dbReference type="GO" id="GO:0006303">
    <property type="term" value="P:double-strand break repair via nonhomologous end joining"/>
    <property type="evidence" value="ECO:0007669"/>
    <property type="project" value="TreeGrafter"/>
</dbReference>
<reference evidence="28" key="1">
    <citation type="submission" date="2009-06" db="EMBL/GenBank/DDBJ databases">
        <title>Lepeophtheirus salmonis ESTs and full-length cDNAs.</title>
        <authorList>
            <person name="Yasuike M."/>
            <person name="von Schalburg K."/>
            <person name="Cooper G."/>
            <person name="Leong J."/>
            <person name="Jones S.R.M."/>
            <person name="Koop B.F."/>
        </authorList>
    </citation>
    <scope>NUCLEOTIDE SEQUENCE</scope>
    <source>
        <strain evidence="28">Pacific form</strain>
        <tissue evidence="28">Whole</tissue>
    </source>
</reference>
<comment type="catalytic activity">
    <reaction evidence="23 25">
        <text>DNA(n) + a 2'-deoxyribonucleoside 5'-triphosphate = DNA(n+1) + diphosphate</text>
        <dbReference type="Rhea" id="RHEA:22508"/>
        <dbReference type="Rhea" id="RHEA-COMP:17339"/>
        <dbReference type="Rhea" id="RHEA-COMP:17340"/>
        <dbReference type="ChEBI" id="CHEBI:33019"/>
        <dbReference type="ChEBI" id="CHEBI:61560"/>
        <dbReference type="ChEBI" id="CHEBI:173112"/>
        <dbReference type="EC" id="2.7.7.7"/>
    </reaction>
</comment>
<dbReference type="EC" id="2.7.7.7" evidence="25"/>
<evidence type="ECO:0000256" key="23">
    <source>
        <dbReference type="ARBA" id="ARBA00049244"/>
    </source>
</evidence>
<dbReference type="GO" id="GO:0006284">
    <property type="term" value="P:base-excision repair"/>
    <property type="evidence" value="ECO:0007669"/>
    <property type="project" value="TreeGrafter"/>
</dbReference>
<evidence type="ECO:0000256" key="12">
    <source>
        <dbReference type="ARBA" id="ARBA00022842"/>
    </source>
</evidence>
<dbReference type="SMART" id="SM00278">
    <property type="entry name" value="HhH1"/>
    <property type="match status" value="2"/>
</dbReference>
<keyword evidence="7 25" id="KW-0808">Transferase</keyword>
<dbReference type="SUPFAM" id="SSF47802">
    <property type="entry name" value="DNA polymerase beta, N-terminal domain-like"/>
    <property type="match status" value="1"/>
</dbReference>
<gene>
    <name evidence="28" type="primary">DPOLB</name>
</gene>
<dbReference type="GO" id="GO:0046872">
    <property type="term" value="F:metal ion binding"/>
    <property type="evidence" value="ECO:0007669"/>
    <property type="project" value="UniProtKB-UniRule"/>
</dbReference>
<evidence type="ECO:0000256" key="20">
    <source>
        <dbReference type="ARBA" id="ARBA00044632"/>
    </source>
</evidence>
<sequence>MSKRKVSPTKSSINNLNADFCELLNELATFEQNVNGNKFKSNAYRKAANVLSKHSTRITSGDEARKLDGIGAKIALKIDEFIETGNLRKLDNIRTDDKANAINLLTRVIGIGPVKARELVENEGIRTVEDLRKIEGKLTHAQKVGLRHFDDFEERIPRNEVDSLHLLLREHIGELDKTYTMTICGSYRRGLPTSGDVDVLLTHDSFTSSSTNDSQKKGHHLAKVVSSLQKAKFITDTLSHGPTKFMGVCRLTSDSKYRRLDILLLPKDQYYCGVLYFTGSDMFNKKMRAHALEKGFTLNEHSLRPIDEAQLPLDPLPVSSEEDIFDYISFDYKDPEERSL</sequence>
<dbReference type="Gene3D" id="1.10.150.110">
    <property type="entry name" value="DNA polymerase beta, N-terminal domain-like"/>
    <property type="match status" value="1"/>
</dbReference>
<keyword evidence="5" id="KW-0963">Cytoplasm</keyword>
<dbReference type="Pfam" id="PF14716">
    <property type="entry name" value="HHH_8"/>
    <property type="match status" value="1"/>
</dbReference>
<evidence type="ECO:0000256" key="15">
    <source>
        <dbReference type="ARBA" id="ARBA00023053"/>
    </source>
</evidence>
<keyword evidence="12" id="KW-0460">Magnesium</keyword>
<dbReference type="Gene3D" id="3.30.460.10">
    <property type="entry name" value="Beta Polymerase, domain 2"/>
    <property type="match status" value="1"/>
</dbReference>
<dbReference type="InterPro" id="IPR037160">
    <property type="entry name" value="DNA_Pol_thumb_sf"/>
</dbReference>
<dbReference type="Gene3D" id="1.10.150.20">
    <property type="entry name" value="5' to 3' exonuclease, C-terminal subdomain"/>
    <property type="match status" value="1"/>
</dbReference>
<dbReference type="PRINTS" id="PR00870">
    <property type="entry name" value="DNAPOLXBETA"/>
</dbReference>
<evidence type="ECO:0000256" key="22">
    <source>
        <dbReference type="ARBA" id="ARBA00045548"/>
    </source>
</evidence>
<keyword evidence="10" id="KW-0479">Metal-binding</keyword>
<evidence type="ECO:0000259" key="26">
    <source>
        <dbReference type="SMART" id="SM00278"/>
    </source>
</evidence>
<keyword evidence="8 25" id="KW-0548">Nucleotidyltransferase</keyword>
<dbReference type="Pfam" id="PF14791">
    <property type="entry name" value="DNA_pol_B_thumb"/>
    <property type="match status" value="1"/>
</dbReference>
<dbReference type="InterPro" id="IPR028207">
    <property type="entry name" value="DNA_pol_B_palm_palm"/>
</dbReference>
<dbReference type="GO" id="GO:0005634">
    <property type="term" value="C:nucleus"/>
    <property type="evidence" value="ECO:0007669"/>
    <property type="project" value="UniProtKB-SubCell"/>
</dbReference>
<dbReference type="FunFam" id="1.10.150.110:FF:000005">
    <property type="entry name" value="DNA polymerase POL4"/>
    <property type="match status" value="1"/>
</dbReference>
<keyword evidence="11 25" id="KW-0227">DNA damage</keyword>
<dbReference type="Pfam" id="PF10391">
    <property type="entry name" value="DNA_pol_lambd_f"/>
    <property type="match status" value="1"/>
</dbReference>
<evidence type="ECO:0000259" key="27">
    <source>
        <dbReference type="SMART" id="SM00483"/>
    </source>
</evidence>
<evidence type="ECO:0000256" key="17">
    <source>
        <dbReference type="ARBA" id="ARBA00023204"/>
    </source>
</evidence>
<dbReference type="SMART" id="SM00483">
    <property type="entry name" value="POLXc"/>
    <property type="match status" value="1"/>
</dbReference>
<keyword evidence="13" id="KW-0832">Ubl conjugation</keyword>
<keyword evidence="17 25" id="KW-0234">DNA repair</keyword>
<evidence type="ECO:0000256" key="3">
    <source>
        <dbReference type="ARBA" id="ARBA00004496"/>
    </source>
</evidence>
<dbReference type="SUPFAM" id="SSF81301">
    <property type="entry name" value="Nucleotidyltransferase"/>
    <property type="match status" value="1"/>
</dbReference>
<evidence type="ECO:0000256" key="2">
    <source>
        <dbReference type="ARBA" id="ARBA00004123"/>
    </source>
</evidence>
<comment type="subcellular location">
    <subcellularLocation>
        <location evidence="3">Cytoplasm</location>
    </subcellularLocation>
    <subcellularLocation>
        <location evidence="2 25">Nucleus</location>
    </subcellularLocation>
</comment>
<dbReference type="InterPro" id="IPR002008">
    <property type="entry name" value="DNA_pol_X_beta-like"/>
</dbReference>
<keyword evidence="9" id="KW-0235">DNA replication</keyword>
<evidence type="ECO:0000256" key="9">
    <source>
        <dbReference type="ARBA" id="ARBA00022705"/>
    </source>
</evidence>
<feature type="domain" description="Helix-hairpin-helix DNA-binding motif class 1" evidence="26">
    <location>
        <begin position="103"/>
        <end position="122"/>
    </location>
</feature>
<dbReference type="EMBL" id="BT078236">
    <property type="protein sequence ID" value="ACO12660.1"/>
    <property type="molecule type" value="mRNA"/>
</dbReference>
<evidence type="ECO:0000256" key="6">
    <source>
        <dbReference type="ARBA" id="ARBA00022634"/>
    </source>
</evidence>
<evidence type="ECO:0000256" key="21">
    <source>
        <dbReference type="ARBA" id="ARBA00044678"/>
    </source>
</evidence>
<proteinExistence type="evidence at transcript level"/>
<evidence type="ECO:0000256" key="7">
    <source>
        <dbReference type="ARBA" id="ARBA00022679"/>
    </source>
</evidence>
<protein>
    <recommendedName>
        <fullName evidence="25">DNA polymerase</fullName>
        <ecNumber evidence="25">2.7.7.7</ecNumber>
    </recommendedName>
</protein>
<dbReference type="InterPro" id="IPR027421">
    <property type="entry name" value="DNA_pol_lamdba_lyase_dom_sf"/>
</dbReference>
<dbReference type="GO" id="GO:0003677">
    <property type="term" value="F:DNA binding"/>
    <property type="evidence" value="ECO:0007669"/>
    <property type="project" value="UniProtKB-UniRule"/>
</dbReference>
<dbReference type="InterPro" id="IPR018944">
    <property type="entry name" value="DNA_pol_lambd_fingers_domain"/>
</dbReference>
<comment type="catalytic activity">
    <reaction evidence="20">
        <text>2'-deoxyribonucleotide-(2'-deoxyribose 5'-phosphate)-2'-deoxyribonucleotide-DNA = a 3'-end 2'-deoxyribonucleotide-(2,3-dehydro-2,3-deoxyribose 5'-phosphate)-DNA + a 5'-end 5'-phospho-2'-deoxyribonucleoside-DNA + H(+)</text>
        <dbReference type="Rhea" id="RHEA:66592"/>
        <dbReference type="Rhea" id="RHEA-COMP:13180"/>
        <dbReference type="Rhea" id="RHEA-COMP:16897"/>
        <dbReference type="Rhea" id="RHEA-COMP:17067"/>
        <dbReference type="ChEBI" id="CHEBI:15378"/>
        <dbReference type="ChEBI" id="CHEBI:136412"/>
        <dbReference type="ChEBI" id="CHEBI:157695"/>
        <dbReference type="ChEBI" id="CHEBI:167181"/>
        <dbReference type="EC" id="4.2.99.18"/>
    </reaction>
</comment>
<dbReference type="FunFam" id="3.30.210.10:FF:000002">
    <property type="entry name" value="DNA polymerase"/>
    <property type="match status" value="1"/>
</dbReference>
<evidence type="ECO:0000256" key="18">
    <source>
        <dbReference type="ARBA" id="ARBA00023239"/>
    </source>
</evidence>
<dbReference type="CDD" id="cd00141">
    <property type="entry name" value="NT_POLXc"/>
    <property type="match status" value="1"/>
</dbReference>
<keyword evidence="6" id="KW-0237">DNA synthesis</keyword>
<feature type="domain" description="DNA-directed DNA polymerase X" evidence="27">
    <location>
        <begin position="15"/>
        <end position="339"/>
    </location>
</feature>
<feature type="active site" description="Nucleophile; Schiff-base intermediate with DNA; for 5'-dRP lyase activity" evidence="24">
    <location>
        <position position="77"/>
    </location>
</feature>
<keyword evidence="18" id="KW-0456">Lyase</keyword>
<accession>C1BUF7</accession>
<dbReference type="GO" id="GO:0005737">
    <property type="term" value="C:cytoplasm"/>
    <property type="evidence" value="ECO:0007669"/>
    <property type="project" value="UniProtKB-SubCell"/>
</dbReference>
<feature type="domain" description="Helix-hairpin-helix DNA-binding motif class 1" evidence="26">
    <location>
        <begin position="62"/>
        <end position="81"/>
    </location>
</feature>
<evidence type="ECO:0000256" key="11">
    <source>
        <dbReference type="ARBA" id="ARBA00022763"/>
    </source>
</evidence>